<reference evidence="15" key="1">
    <citation type="journal article" date="2019" name="Int. J. Syst. Evol. Microbiol.">
        <title>The Global Catalogue of Microorganisms (GCM) 10K type strain sequencing project: providing services to taxonomists for standard genome sequencing and annotation.</title>
        <authorList>
            <consortium name="The Broad Institute Genomics Platform"/>
            <consortium name="The Broad Institute Genome Sequencing Center for Infectious Disease"/>
            <person name="Wu L."/>
            <person name="Ma J."/>
        </authorList>
    </citation>
    <scope>NUCLEOTIDE SEQUENCE [LARGE SCALE GENOMIC DNA]</scope>
    <source>
        <strain evidence="15">JCM 17666</strain>
    </source>
</reference>
<dbReference type="Proteomes" id="UP001501671">
    <property type="component" value="Unassembled WGS sequence"/>
</dbReference>
<sequence length="533" mass="56246">MAVALLAGVWGCASRVSLDEPPQGADGGQDGAAAAGQDGAAGWRGRIAAGGPDRVVAERQATEAAADRDRGLWRAPVAQSFAVLEPGTVPGARVPEAGPGWAPGPRTSLGAGVDVTGQGQPAASQAAYEFEQKLDDDWQVKQSVRYGRPDNQPAGNWVDPGRPEDPTLPGLGTYTVGSQVHGTVRTFGLQHQVQFGFDYLKARDIFENRVEPSASLDILDPRYGSAVAAPRMAARAYSERSSLGLYVQDQIQLHRWTLSLVGRRDQLGNRTVDLATPEGDAILQDDQALSARAGLRYQFDNGLSPYLNYSQSTTLLGSAAATSTGQQIETGVRFQPPALGQLLTMTAYNQFQNNAQAPDAESGCAAAGGCRAWADLRIRGASIESRFQPLDGLNLTASYAASNSVVSSASADAYTVMLTNRYPSVSQQQVSLRANYAVSDGTLAGLTLDGRVGHTGAAYGGLGAPVEASYLLVDAGIGYDFGRLSPDLKGLKFRATASNLFAQNYWAYCYTDACTGGAARSISALLNYQIPWP</sequence>
<evidence type="ECO:0000256" key="5">
    <source>
        <dbReference type="ARBA" id="ARBA00022692"/>
    </source>
</evidence>
<comment type="subcellular location">
    <subcellularLocation>
        <location evidence="1">Cell outer membrane</location>
        <topology evidence="1">Multi-pass membrane protein</topology>
    </subcellularLocation>
</comment>
<evidence type="ECO:0000256" key="10">
    <source>
        <dbReference type="ARBA" id="ARBA00023136"/>
    </source>
</evidence>
<dbReference type="Gene3D" id="2.40.170.20">
    <property type="entry name" value="TonB-dependent receptor, beta-barrel domain"/>
    <property type="match status" value="1"/>
</dbReference>
<evidence type="ECO:0000259" key="13">
    <source>
        <dbReference type="Pfam" id="PF00593"/>
    </source>
</evidence>
<gene>
    <name evidence="14" type="ORF">GCM10023144_28300</name>
</gene>
<keyword evidence="5" id="KW-0812">Transmembrane</keyword>
<keyword evidence="4" id="KW-0410">Iron transport</keyword>
<keyword evidence="15" id="KW-1185">Reference proteome</keyword>
<evidence type="ECO:0000256" key="7">
    <source>
        <dbReference type="ARBA" id="ARBA00023004"/>
    </source>
</evidence>
<proteinExistence type="predicted"/>
<dbReference type="InterPro" id="IPR000531">
    <property type="entry name" value="Beta-barrel_TonB"/>
</dbReference>
<feature type="domain" description="TonB-dependent receptor-like beta-barrel" evidence="13">
    <location>
        <begin position="118"/>
        <end position="500"/>
    </location>
</feature>
<evidence type="ECO:0000256" key="2">
    <source>
        <dbReference type="ARBA" id="ARBA00022448"/>
    </source>
</evidence>
<comment type="caution">
    <text evidence="14">The sequence shown here is derived from an EMBL/GenBank/DDBJ whole genome shotgun (WGS) entry which is preliminary data.</text>
</comment>
<evidence type="ECO:0000256" key="12">
    <source>
        <dbReference type="SAM" id="MobiDB-lite"/>
    </source>
</evidence>
<keyword evidence="2" id="KW-0813">Transport</keyword>
<keyword evidence="10" id="KW-0472">Membrane</keyword>
<name>A0ABP8H703_9BURK</name>
<keyword evidence="3" id="KW-1134">Transmembrane beta strand</keyword>
<evidence type="ECO:0000256" key="1">
    <source>
        <dbReference type="ARBA" id="ARBA00004571"/>
    </source>
</evidence>
<dbReference type="InterPro" id="IPR039426">
    <property type="entry name" value="TonB-dep_rcpt-like"/>
</dbReference>
<dbReference type="SUPFAM" id="SSF56935">
    <property type="entry name" value="Porins"/>
    <property type="match status" value="1"/>
</dbReference>
<evidence type="ECO:0000256" key="11">
    <source>
        <dbReference type="ARBA" id="ARBA00023237"/>
    </source>
</evidence>
<keyword evidence="7" id="KW-0408">Iron</keyword>
<evidence type="ECO:0000256" key="4">
    <source>
        <dbReference type="ARBA" id="ARBA00022496"/>
    </source>
</evidence>
<organism evidence="14 15">
    <name type="scientific">Pigmentiphaga soli</name>
    <dbReference type="NCBI Taxonomy" id="1007095"/>
    <lineage>
        <taxon>Bacteria</taxon>
        <taxon>Pseudomonadati</taxon>
        <taxon>Pseudomonadota</taxon>
        <taxon>Betaproteobacteria</taxon>
        <taxon>Burkholderiales</taxon>
        <taxon>Alcaligenaceae</taxon>
        <taxon>Pigmentiphaga</taxon>
    </lineage>
</organism>
<dbReference type="InterPro" id="IPR036942">
    <property type="entry name" value="Beta-barrel_TonB_sf"/>
</dbReference>
<dbReference type="EMBL" id="BAABFO010000013">
    <property type="protein sequence ID" value="GAA4335248.1"/>
    <property type="molecule type" value="Genomic_DNA"/>
</dbReference>
<evidence type="ECO:0000256" key="6">
    <source>
        <dbReference type="ARBA" id="ARBA00022729"/>
    </source>
</evidence>
<evidence type="ECO:0000256" key="9">
    <source>
        <dbReference type="ARBA" id="ARBA00023077"/>
    </source>
</evidence>
<dbReference type="PANTHER" id="PTHR32552">
    <property type="entry name" value="FERRICHROME IRON RECEPTOR-RELATED"/>
    <property type="match status" value="1"/>
</dbReference>
<protein>
    <recommendedName>
        <fullName evidence="13">TonB-dependent receptor-like beta-barrel domain-containing protein</fullName>
    </recommendedName>
</protein>
<feature type="region of interest" description="Disordered" evidence="12">
    <location>
        <begin position="20"/>
        <end position="39"/>
    </location>
</feature>
<keyword evidence="6" id="KW-0732">Signal</keyword>
<evidence type="ECO:0000313" key="15">
    <source>
        <dbReference type="Proteomes" id="UP001501671"/>
    </source>
</evidence>
<keyword evidence="11" id="KW-0998">Cell outer membrane</keyword>
<accession>A0ABP8H703</accession>
<keyword evidence="8" id="KW-0406">Ion transport</keyword>
<evidence type="ECO:0000256" key="3">
    <source>
        <dbReference type="ARBA" id="ARBA00022452"/>
    </source>
</evidence>
<dbReference type="Pfam" id="PF00593">
    <property type="entry name" value="TonB_dep_Rec_b-barrel"/>
    <property type="match status" value="1"/>
</dbReference>
<keyword evidence="9" id="KW-0798">TonB box</keyword>
<evidence type="ECO:0000313" key="14">
    <source>
        <dbReference type="EMBL" id="GAA4335248.1"/>
    </source>
</evidence>
<dbReference type="PANTHER" id="PTHR32552:SF68">
    <property type="entry name" value="FERRICHROME OUTER MEMBRANE TRANSPORTER_PHAGE RECEPTOR"/>
    <property type="match status" value="1"/>
</dbReference>
<evidence type="ECO:0000256" key="8">
    <source>
        <dbReference type="ARBA" id="ARBA00023065"/>
    </source>
</evidence>